<proteinExistence type="inferred from homology"/>
<protein>
    <recommendedName>
        <fullName evidence="7">Foldase protein PrsA</fullName>
        <ecNumber evidence="7">5.2.1.8</ecNumber>
    </recommendedName>
</protein>
<evidence type="ECO:0000259" key="11">
    <source>
        <dbReference type="PROSITE" id="PS50198"/>
    </source>
</evidence>
<keyword evidence="4 7" id="KW-0472">Membrane</keyword>
<dbReference type="Proteomes" id="UP000526125">
    <property type="component" value="Unassembled WGS sequence"/>
</dbReference>
<dbReference type="InterPro" id="IPR050245">
    <property type="entry name" value="PrsA_foldase"/>
</dbReference>
<reference evidence="12 13" key="1">
    <citation type="submission" date="2020-05" db="EMBL/GenBank/DDBJ databases">
        <title>Genome Sequencing of Type Strains.</title>
        <authorList>
            <person name="Lemaire J.F."/>
            <person name="Inderbitzin P."/>
            <person name="Gregorio O.A."/>
            <person name="Collins S.B."/>
            <person name="Wespe N."/>
            <person name="Knight-Connoni V."/>
        </authorList>
    </citation>
    <scope>NUCLEOTIDE SEQUENCE [LARGE SCALE GENOMIC DNA]</scope>
    <source>
        <strain evidence="12 13">LMG 21957</strain>
    </source>
</reference>
<dbReference type="GO" id="GO:0006457">
    <property type="term" value="P:protein folding"/>
    <property type="evidence" value="ECO:0007669"/>
    <property type="project" value="UniProtKB-UniRule"/>
</dbReference>
<dbReference type="PANTHER" id="PTHR47245:SF2">
    <property type="entry name" value="PEPTIDYL-PROLYL CIS-TRANS ISOMERASE HP_0175-RELATED"/>
    <property type="match status" value="1"/>
</dbReference>
<evidence type="ECO:0000256" key="10">
    <source>
        <dbReference type="SAM" id="Phobius"/>
    </source>
</evidence>
<keyword evidence="6" id="KW-0449">Lipoprotein</keyword>
<feature type="region of interest" description="Disordered" evidence="9">
    <location>
        <begin position="330"/>
        <end position="360"/>
    </location>
</feature>
<dbReference type="EMBL" id="JABMCB010000202">
    <property type="protein sequence ID" value="NUU79203.1"/>
    <property type="molecule type" value="Genomic_DNA"/>
</dbReference>
<dbReference type="Gene3D" id="3.10.50.40">
    <property type="match status" value="1"/>
</dbReference>
<dbReference type="InterPro" id="IPR000297">
    <property type="entry name" value="PPIase_PpiC"/>
</dbReference>
<evidence type="ECO:0000256" key="1">
    <source>
        <dbReference type="ARBA" id="ARBA00004193"/>
    </source>
</evidence>
<dbReference type="PANTHER" id="PTHR47245">
    <property type="entry name" value="PEPTIDYLPROLYL ISOMERASE"/>
    <property type="match status" value="1"/>
</dbReference>
<keyword evidence="5" id="KW-0564">Palmitate</keyword>
<dbReference type="SUPFAM" id="SSF109998">
    <property type="entry name" value="Triger factor/SurA peptide-binding domain-like"/>
    <property type="match status" value="1"/>
</dbReference>
<feature type="compositionally biased region" description="Low complexity" evidence="9">
    <location>
        <begin position="344"/>
        <end position="360"/>
    </location>
</feature>
<dbReference type="Pfam" id="PF13624">
    <property type="entry name" value="SurA_N_3"/>
    <property type="match status" value="1"/>
</dbReference>
<evidence type="ECO:0000313" key="13">
    <source>
        <dbReference type="Proteomes" id="UP000526125"/>
    </source>
</evidence>
<accession>A0A7Y6C368</accession>
<feature type="region of interest" description="Disordered" evidence="9">
    <location>
        <begin position="1"/>
        <end position="42"/>
    </location>
</feature>
<keyword evidence="7 8" id="KW-0697">Rotamase</keyword>
<evidence type="ECO:0000256" key="2">
    <source>
        <dbReference type="ARBA" id="ARBA00006071"/>
    </source>
</evidence>
<dbReference type="GO" id="GO:0003755">
    <property type="term" value="F:peptidyl-prolyl cis-trans isomerase activity"/>
    <property type="evidence" value="ECO:0007669"/>
    <property type="project" value="UniProtKB-UniRule"/>
</dbReference>
<feature type="transmembrane region" description="Helical" evidence="10">
    <location>
        <begin position="49"/>
        <end position="71"/>
    </location>
</feature>
<dbReference type="InterPro" id="IPR046357">
    <property type="entry name" value="PPIase_dom_sf"/>
</dbReference>
<dbReference type="GO" id="GO:0005886">
    <property type="term" value="C:plasma membrane"/>
    <property type="evidence" value="ECO:0007669"/>
    <property type="project" value="UniProtKB-SubCell"/>
</dbReference>
<keyword evidence="10" id="KW-1133">Transmembrane helix</keyword>
<evidence type="ECO:0000256" key="9">
    <source>
        <dbReference type="SAM" id="MobiDB-lite"/>
    </source>
</evidence>
<sequence>MDNNKPSQDNEEEMKDSLTEEQETQQETTLVPEMLKEENQRTPKGKSSVVWMIISGILAAALIIVIVYPPFGGGREAVASVNGTDISKDELYNELVSLGGESTLNSMITMKLIDQEAAKAKVSVTDEDVNAEIESLKTQYGGEEGLNTALSQSGMTMDSLKKNTEVQVKIRKILEPKTTVKDEDISAYYEENKATFATPEQVKASHILVATKEEADEIKKQLDEGADFATLASEKSTDTASAASGGDLGFFGKGEMVEPFEKAAFSMQIDEISEPVKSDFGYHIIKKTDYKKATDPTLEDKKEDIRKILVEQQVGELSTNWMTELRSNATITNTLEPAEENADAADSADSAQDTESSPNE</sequence>
<comment type="catalytic activity">
    <reaction evidence="7">
        <text>[protein]-peptidylproline (omega=180) = [protein]-peptidylproline (omega=0)</text>
        <dbReference type="Rhea" id="RHEA:16237"/>
        <dbReference type="Rhea" id="RHEA-COMP:10747"/>
        <dbReference type="Rhea" id="RHEA-COMP:10748"/>
        <dbReference type="ChEBI" id="CHEBI:83833"/>
        <dbReference type="ChEBI" id="CHEBI:83834"/>
        <dbReference type="EC" id="5.2.1.8"/>
    </reaction>
</comment>
<evidence type="ECO:0000256" key="4">
    <source>
        <dbReference type="ARBA" id="ARBA00023136"/>
    </source>
</evidence>
<keyword evidence="3 7" id="KW-1003">Cell membrane</keyword>
<dbReference type="AlphaFoldDB" id="A0A7Y6C368"/>
<gene>
    <name evidence="7" type="primary">prsA</name>
    <name evidence="12" type="ORF">HP552_28805</name>
</gene>
<evidence type="ECO:0000313" key="12">
    <source>
        <dbReference type="EMBL" id="NUU79203.1"/>
    </source>
</evidence>
<evidence type="ECO:0000256" key="5">
    <source>
        <dbReference type="ARBA" id="ARBA00023139"/>
    </source>
</evidence>
<dbReference type="PROSITE" id="PS50198">
    <property type="entry name" value="PPIC_PPIASE_2"/>
    <property type="match status" value="1"/>
</dbReference>
<feature type="domain" description="PpiC" evidence="11">
    <location>
        <begin position="199"/>
        <end position="289"/>
    </location>
</feature>
<dbReference type="InterPro" id="IPR023059">
    <property type="entry name" value="Foldase_PrsA"/>
</dbReference>
<dbReference type="EC" id="5.2.1.8" evidence="7"/>
<comment type="function">
    <text evidence="7">Plays a major role in protein secretion by helping the post-translocational extracellular folding of several secreted proteins.</text>
</comment>
<dbReference type="InterPro" id="IPR027304">
    <property type="entry name" value="Trigger_fact/SurA_dom_sf"/>
</dbReference>
<comment type="similarity">
    <text evidence="2 7">Belongs to the PrsA family.</text>
</comment>
<name>A0A7Y6C368_9BACL</name>
<dbReference type="SUPFAM" id="SSF54534">
    <property type="entry name" value="FKBP-like"/>
    <property type="match status" value="1"/>
</dbReference>
<evidence type="ECO:0000256" key="7">
    <source>
        <dbReference type="HAMAP-Rule" id="MF_01145"/>
    </source>
</evidence>
<keyword evidence="7" id="KW-0732">Signal</keyword>
<evidence type="ECO:0000256" key="3">
    <source>
        <dbReference type="ARBA" id="ARBA00022475"/>
    </source>
</evidence>
<dbReference type="PROSITE" id="PS01096">
    <property type="entry name" value="PPIC_PPIASE_1"/>
    <property type="match status" value="1"/>
</dbReference>
<dbReference type="Gene3D" id="1.10.4030.10">
    <property type="entry name" value="Porin chaperone SurA, peptide-binding domain"/>
    <property type="match status" value="1"/>
</dbReference>
<keyword evidence="10" id="KW-0812">Transmembrane</keyword>
<organism evidence="12 13">
    <name type="scientific">Paenibacillus xylanilyticus</name>
    <dbReference type="NCBI Taxonomy" id="248903"/>
    <lineage>
        <taxon>Bacteria</taxon>
        <taxon>Bacillati</taxon>
        <taxon>Bacillota</taxon>
        <taxon>Bacilli</taxon>
        <taxon>Bacillales</taxon>
        <taxon>Paenibacillaceae</taxon>
        <taxon>Paenibacillus</taxon>
    </lineage>
</organism>
<comment type="subcellular location">
    <subcellularLocation>
        <location evidence="1">Cell membrane</location>
        <topology evidence="1">Lipid-anchor</topology>
    </subcellularLocation>
</comment>
<dbReference type="Pfam" id="PF13616">
    <property type="entry name" value="Rotamase_3"/>
    <property type="match status" value="1"/>
</dbReference>
<feature type="compositionally biased region" description="Acidic residues" evidence="9">
    <location>
        <begin position="9"/>
        <end position="24"/>
    </location>
</feature>
<dbReference type="HAMAP" id="MF_01145">
    <property type="entry name" value="Foldase_PrsA"/>
    <property type="match status" value="1"/>
</dbReference>
<comment type="caution">
    <text evidence="12">The sequence shown here is derived from an EMBL/GenBank/DDBJ whole genome shotgun (WGS) entry which is preliminary data.</text>
</comment>
<evidence type="ECO:0000256" key="8">
    <source>
        <dbReference type="PROSITE-ProRule" id="PRU00278"/>
    </source>
</evidence>
<dbReference type="InterPro" id="IPR023058">
    <property type="entry name" value="PPIase_PpiC_CS"/>
</dbReference>
<evidence type="ECO:0000256" key="6">
    <source>
        <dbReference type="ARBA" id="ARBA00023288"/>
    </source>
</evidence>
<keyword evidence="7 8" id="KW-0413">Isomerase</keyword>
<keyword evidence="13" id="KW-1185">Reference proteome</keyword>
<dbReference type="RefSeq" id="WP_175398782.1">
    <property type="nucleotide sequence ID" value="NZ_JABMCB010000202.1"/>
</dbReference>